<accession>A0ABV7YSI4</accession>
<sequence>MSDGSFTQWNAGAMTQAVADLRSAYRMTKDELDDLETVVESRLAEWTGDARGAYTTAKKQWDKDANELNDVLERLGAGVEDVHGNYNQAERDGVGIFEG</sequence>
<dbReference type="NCBIfam" id="TIGR03930">
    <property type="entry name" value="WXG100_ESAT6"/>
    <property type="match status" value="1"/>
</dbReference>
<evidence type="ECO:0000313" key="2">
    <source>
        <dbReference type="EMBL" id="MFC3766860.1"/>
    </source>
</evidence>
<protein>
    <recommendedName>
        <fullName evidence="1">ESAT-6-like protein</fullName>
    </recommendedName>
</protein>
<dbReference type="Gene3D" id="1.10.287.1060">
    <property type="entry name" value="ESAT-6-like"/>
    <property type="match status" value="1"/>
</dbReference>
<evidence type="ECO:0000256" key="1">
    <source>
        <dbReference type="RuleBase" id="RU362001"/>
    </source>
</evidence>
<evidence type="ECO:0000313" key="3">
    <source>
        <dbReference type="Proteomes" id="UP001595699"/>
    </source>
</evidence>
<organism evidence="2 3">
    <name type="scientific">Tenggerimyces flavus</name>
    <dbReference type="NCBI Taxonomy" id="1708749"/>
    <lineage>
        <taxon>Bacteria</taxon>
        <taxon>Bacillati</taxon>
        <taxon>Actinomycetota</taxon>
        <taxon>Actinomycetes</taxon>
        <taxon>Propionibacteriales</taxon>
        <taxon>Nocardioidaceae</taxon>
        <taxon>Tenggerimyces</taxon>
    </lineage>
</organism>
<name>A0ABV7YSI4_9ACTN</name>
<reference evidence="3" key="1">
    <citation type="journal article" date="2019" name="Int. J. Syst. Evol. Microbiol.">
        <title>The Global Catalogue of Microorganisms (GCM) 10K type strain sequencing project: providing services to taxonomists for standard genome sequencing and annotation.</title>
        <authorList>
            <consortium name="The Broad Institute Genomics Platform"/>
            <consortium name="The Broad Institute Genome Sequencing Center for Infectious Disease"/>
            <person name="Wu L."/>
            <person name="Ma J."/>
        </authorList>
    </citation>
    <scope>NUCLEOTIDE SEQUENCE [LARGE SCALE GENOMIC DNA]</scope>
    <source>
        <strain evidence="3">CGMCC 4.7241</strain>
    </source>
</reference>
<dbReference type="InterPro" id="IPR036689">
    <property type="entry name" value="ESAT-6-like_sf"/>
</dbReference>
<comment type="similarity">
    <text evidence="1">Belongs to the WXG100 family.</text>
</comment>
<dbReference type="Pfam" id="PF06013">
    <property type="entry name" value="WXG100"/>
    <property type="match status" value="1"/>
</dbReference>
<comment type="caution">
    <text evidence="2">The sequence shown here is derived from an EMBL/GenBank/DDBJ whole genome shotgun (WGS) entry which is preliminary data.</text>
</comment>
<dbReference type="EMBL" id="JBHRZH010000062">
    <property type="protein sequence ID" value="MFC3766860.1"/>
    <property type="molecule type" value="Genomic_DNA"/>
</dbReference>
<keyword evidence="3" id="KW-1185">Reference proteome</keyword>
<gene>
    <name evidence="2" type="ORF">ACFOUW_38955</name>
</gene>
<dbReference type="RefSeq" id="WP_205116031.1">
    <property type="nucleotide sequence ID" value="NZ_JAFBCM010000001.1"/>
</dbReference>
<dbReference type="SUPFAM" id="SSF140453">
    <property type="entry name" value="EsxAB dimer-like"/>
    <property type="match status" value="1"/>
</dbReference>
<dbReference type="Proteomes" id="UP001595699">
    <property type="component" value="Unassembled WGS sequence"/>
</dbReference>
<proteinExistence type="inferred from homology"/>
<dbReference type="InterPro" id="IPR010310">
    <property type="entry name" value="T7SS_ESAT-6-like"/>
</dbReference>